<dbReference type="CDD" id="cd06225">
    <property type="entry name" value="HAMP"/>
    <property type="match status" value="1"/>
</dbReference>
<accession>A0ABU8ILI6</accession>
<dbReference type="Pfam" id="PF00672">
    <property type="entry name" value="HAMP"/>
    <property type="match status" value="1"/>
</dbReference>
<feature type="domain" description="Methyl-accepting transducer" evidence="6">
    <location>
        <begin position="111"/>
        <end position="340"/>
    </location>
</feature>
<keyword evidence="1" id="KW-0488">Methylation</keyword>
<dbReference type="CDD" id="cd11386">
    <property type="entry name" value="MCP_signal"/>
    <property type="match status" value="1"/>
</dbReference>
<gene>
    <name evidence="8" type="ORF">H3V53_03515</name>
</gene>
<comment type="similarity">
    <text evidence="2">Belongs to the methyl-accepting chemotaxis (MCP) protein family.</text>
</comment>
<evidence type="ECO:0000313" key="9">
    <source>
        <dbReference type="Proteomes" id="UP001386437"/>
    </source>
</evidence>
<feature type="compositionally biased region" description="Basic and acidic residues" evidence="4">
    <location>
        <begin position="397"/>
        <end position="410"/>
    </location>
</feature>
<keyword evidence="9" id="KW-1185">Reference proteome</keyword>
<feature type="transmembrane region" description="Helical" evidence="5">
    <location>
        <begin position="30"/>
        <end position="53"/>
    </location>
</feature>
<dbReference type="Proteomes" id="UP001386437">
    <property type="component" value="Unassembled WGS sequence"/>
</dbReference>
<dbReference type="PROSITE" id="PS50885">
    <property type="entry name" value="HAMP"/>
    <property type="match status" value="1"/>
</dbReference>
<evidence type="ECO:0000256" key="2">
    <source>
        <dbReference type="ARBA" id="ARBA00029447"/>
    </source>
</evidence>
<dbReference type="SMART" id="SM00283">
    <property type="entry name" value="MA"/>
    <property type="match status" value="1"/>
</dbReference>
<dbReference type="InterPro" id="IPR003660">
    <property type="entry name" value="HAMP_dom"/>
</dbReference>
<dbReference type="Gene3D" id="1.10.287.950">
    <property type="entry name" value="Methyl-accepting chemotaxis protein"/>
    <property type="match status" value="1"/>
</dbReference>
<proteinExistence type="inferred from homology"/>
<evidence type="ECO:0000256" key="3">
    <source>
        <dbReference type="PROSITE-ProRule" id="PRU00284"/>
    </source>
</evidence>
<dbReference type="PANTHER" id="PTHR43531">
    <property type="entry name" value="PROTEIN ICFG"/>
    <property type="match status" value="1"/>
</dbReference>
<dbReference type="PROSITE" id="PS50111">
    <property type="entry name" value="CHEMOTAXIS_TRANSDUC_2"/>
    <property type="match status" value="1"/>
</dbReference>
<evidence type="ECO:0000259" key="6">
    <source>
        <dbReference type="PROSITE" id="PS50111"/>
    </source>
</evidence>
<evidence type="ECO:0000256" key="4">
    <source>
        <dbReference type="SAM" id="MobiDB-lite"/>
    </source>
</evidence>
<evidence type="ECO:0000259" key="7">
    <source>
        <dbReference type="PROSITE" id="PS50885"/>
    </source>
</evidence>
<dbReference type="SMART" id="SM00304">
    <property type="entry name" value="HAMP"/>
    <property type="match status" value="1"/>
</dbReference>
<name>A0ABU8ILI6_9BURK</name>
<reference evidence="8 9" key="1">
    <citation type="journal article" date="2022" name="Arch. Microbiol.">
        <title>Paraburkholderia bengalensis sp. nov. isolated from roots of Oryza sativa, IR64.</title>
        <authorList>
            <person name="Nag P."/>
            <person name="Mondal N."/>
            <person name="Sarkar J."/>
            <person name="Das S."/>
        </authorList>
    </citation>
    <scope>NUCLEOTIDE SEQUENCE [LARGE SCALE GENOMIC DNA]</scope>
    <source>
        <strain evidence="8 9">IR64_4_BI</strain>
    </source>
</reference>
<keyword evidence="3" id="KW-0807">Transducer</keyword>
<feature type="domain" description="HAMP" evidence="7">
    <location>
        <begin position="54"/>
        <end position="106"/>
    </location>
</feature>
<feature type="region of interest" description="Disordered" evidence="4">
    <location>
        <begin position="363"/>
        <end position="410"/>
    </location>
</feature>
<evidence type="ECO:0000256" key="5">
    <source>
        <dbReference type="SAM" id="Phobius"/>
    </source>
</evidence>
<evidence type="ECO:0000313" key="8">
    <source>
        <dbReference type="EMBL" id="MEI5996307.1"/>
    </source>
</evidence>
<comment type="caution">
    <text evidence="8">The sequence shown here is derived from an EMBL/GenBank/DDBJ whole genome shotgun (WGS) entry which is preliminary data.</text>
</comment>
<dbReference type="Pfam" id="PF00015">
    <property type="entry name" value="MCPsignal"/>
    <property type="match status" value="1"/>
</dbReference>
<keyword evidence="5" id="KW-0472">Membrane</keyword>
<dbReference type="InterPro" id="IPR051310">
    <property type="entry name" value="MCP_chemotaxis"/>
</dbReference>
<sequence>MARSCSEDVELNRLQATNSVNRSASTYRTILTIAIVLVAVGLSATVVVGFLLLRAILRPLEGAIYVAKEIAGGKLGNNLSVDSGGEFGELLAALKTMDEQLSSTVRRIQTSAGSVALASDEIATGNMDLSARTEEQAASLEETASSMAQMTQTVRQNADNARQANALATSAASLADAGNESVQAMVSTIGQISSSSYKISEITGVIEGIAFQTNILALNAAVEAARAGEQGRGFAVVASEVRSLAQRSASAAKEIKDLINSSVSMIEDGAKQAADVGETMGQVKRSIRSVSDIVGEIATASEERRRGVEQIGQAVTQMDEVTHQNAALVEQAAASAQSLQEQAQDLSGAVSIFQLSDRMAQQPVKRQAAARAPLSSKDAPASQHRQVDTKPTISGKLSDEKSKAESWEAF</sequence>
<dbReference type="SUPFAM" id="SSF58104">
    <property type="entry name" value="Methyl-accepting chemotaxis protein (MCP) signaling domain"/>
    <property type="match status" value="1"/>
</dbReference>
<protein>
    <submittedName>
        <fullName evidence="8">HAMP domain-containing protein</fullName>
    </submittedName>
</protein>
<dbReference type="InterPro" id="IPR004089">
    <property type="entry name" value="MCPsignal_dom"/>
</dbReference>
<dbReference type="EMBL" id="JACFYJ010000003">
    <property type="protein sequence ID" value="MEI5996307.1"/>
    <property type="molecule type" value="Genomic_DNA"/>
</dbReference>
<keyword evidence="5" id="KW-1133">Transmembrane helix</keyword>
<keyword evidence="5" id="KW-0812">Transmembrane</keyword>
<evidence type="ECO:0000256" key="1">
    <source>
        <dbReference type="ARBA" id="ARBA00022481"/>
    </source>
</evidence>
<dbReference type="PANTHER" id="PTHR43531:SF14">
    <property type="entry name" value="METHYL-ACCEPTING CHEMOTAXIS PROTEIN I-RELATED"/>
    <property type="match status" value="1"/>
</dbReference>
<organism evidence="8 9">
    <name type="scientific">Paraburkholderia bengalensis</name>
    <dbReference type="NCBI Taxonomy" id="2747562"/>
    <lineage>
        <taxon>Bacteria</taxon>
        <taxon>Pseudomonadati</taxon>
        <taxon>Pseudomonadota</taxon>
        <taxon>Betaproteobacteria</taxon>
        <taxon>Burkholderiales</taxon>
        <taxon>Burkholderiaceae</taxon>
        <taxon>Paraburkholderia</taxon>
    </lineage>
</organism>